<sequence>MASEQPGPSTTTRGQKRRRADSNISVSSIDTDTDSDSDLNILHNPTISRARQLYNSLPFWPATDATDAPNREQRKSVTQDDVLAAVGPVFGDKDRYKRKYKRAKKMVQESKAELEILRGQLRDVRQRNAGLVAWGDNVKTVLDIAGFDALAGGDAAATAAPVNGGGDGSA</sequence>
<evidence type="ECO:0000256" key="1">
    <source>
        <dbReference type="SAM" id="Coils"/>
    </source>
</evidence>
<feature type="compositionally biased region" description="Polar residues" evidence="2">
    <location>
        <begin position="1"/>
        <end position="13"/>
    </location>
</feature>
<feature type="coiled-coil region" evidence="1">
    <location>
        <begin position="93"/>
        <end position="127"/>
    </location>
</feature>
<feature type="region of interest" description="Disordered" evidence="2">
    <location>
        <begin position="1"/>
        <end position="39"/>
    </location>
</feature>
<protein>
    <submittedName>
        <fullName evidence="3">Uncharacterized protein</fullName>
    </submittedName>
</protein>
<dbReference type="Proteomes" id="UP001316803">
    <property type="component" value="Unassembled WGS sequence"/>
</dbReference>
<keyword evidence="4" id="KW-1185">Reference proteome</keyword>
<accession>A0AAN8I3W2</accession>
<name>A0AAN8I3W2_9EURO</name>
<dbReference type="AlphaFoldDB" id="A0AAN8I3W2"/>
<organism evidence="3 4">
    <name type="scientific">Knufia fluminis</name>
    <dbReference type="NCBI Taxonomy" id="191047"/>
    <lineage>
        <taxon>Eukaryota</taxon>
        <taxon>Fungi</taxon>
        <taxon>Dikarya</taxon>
        <taxon>Ascomycota</taxon>
        <taxon>Pezizomycotina</taxon>
        <taxon>Eurotiomycetes</taxon>
        <taxon>Chaetothyriomycetidae</taxon>
        <taxon>Chaetothyriales</taxon>
        <taxon>Trichomeriaceae</taxon>
        <taxon>Knufia</taxon>
    </lineage>
</organism>
<gene>
    <name evidence="3" type="ORF">OHC33_010225</name>
</gene>
<dbReference type="EMBL" id="JAKLMC020000043">
    <property type="protein sequence ID" value="KAK5948801.1"/>
    <property type="molecule type" value="Genomic_DNA"/>
</dbReference>
<proteinExistence type="predicted"/>
<evidence type="ECO:0000256" key="2">
    <source>
        <dbReference type="SAM" id="MobiDB-lite"/>
    </source>
</evidence>
<keyword evidence="1" id="KW-0175">Coiled coil</keyword>
<evidence type="ECO:0000313" key="3">
    <source>
        <dbReference type="EMBL" id="KAK5948801.1"/>
    </source>
</evidence>
<reference evidence="3 4" key="1">
    <citation type="submission" date="2022-12" db="EMBL/GenBank/DDBJ databases">
        <title>Genomic features and morphological characterization of a novel Knufia sp. strain isolated from spacecraft assembly facility.</title>
        <authorList>
            <person name="Teixeira M."/>
            <person name="Chander A.M."/>
            <person name="Stajich J.E."/>
            <person name="Venkateswaran K."/>
        </authorList>
    </citation>
    <scope>NUCLEOTIDE SEQUENCE [LARGE SCALE GENOMIC DNA]</scope>
    <source>
        <strain evidence="3 4">FJI-L2-BK-P2</strain>
    </source>
</reference>
<evidence type="ECO:0000313" key="4">
    <source>
        <dbReference type="Proteomes" id="UP001316803"/>
    </source>
</evidence>
<comment type="caution">
    <text evidence="3">The sequence shown here is derived from an EMBL/GenBank/DDBJ whole genome shotgun (WGS) entry which is preliminary data.</text>
</comment>